<sequence>MQKTKTLEHLLFSSSDSGLTLRVLEKRPGWAPEQTDYRAEISHGAFGQNSVMSFPLGTPRMARYIAEALMRTADHMERQPLAGGKHSPFRRLEPSDVLQVRAGLTARRVYQKETISSRYSTTRTFLGLDWLDEDDQVVRFEPGRESASENGGGVHGSEPLYDESDIGLTVEQAKAVRRARGQSCEWLSRSLEVTTLDYRYVEPGADPEIIPVLDETQTIIDRLHPDLGTFEVRRLIQTFYRLPVIRKDPAARRVFAEAVSAKMNWSVEETQAAIRAAKA</sequence>
<proteinExistence type="predicted"/>
<organism evidence="1 2">
    <name type="scientific">Brevundimonas phage vB_BpoS-Kikimora</name>
    <dbReference type="NCBI Taxonomy" id="2948601"/>
    <lineage>
        <taxon>Viruses</taxon>
        <taxon>Duplodnaviria</taxon>
        <taxon>Heunggongvirae</taxon>
        <taxon>Uroviricota</taxon>
        <taxon>Caudoviricetes</taxon>
        <taxon>Jeanschmidtviridae</taxon>
        <taxon>Kikimoravirus</taxon>
        <taxon>Kikimoravirus kikimora</taxon>
    </lineage>
</organism>
<keyword evidence="2" id="KW-1185">Reference proteome</keyword>
<evidence type="ECO:0000313" key="2">
    <source>
        <dbReference type="Proteomes" id="UP001056576"/>
    </source>
</evidence>
<name>A0A9E7MTP7_9CAUD</name>
<gene>
    <name evidence="1" type="ORF">KIKIMORA_03290</name>
</gene>
<protein>
    <submittedName>
        <fullName evidence="1">Uncharacterized protein</fullName>
    </submittedName>
</protein>
<evidence type="ECO:0000313" key="1">
    <source>
        <dbReference type="EMBL" id="USN15471.1"/>
    </source>
</evidence>
<reference evidence="1 2" key="1">
    <citation type="submission" date="2022-05" db="EMBL/GenBank/DDBJ databases">
        <authorList>
            <person name="Friedrich I."/>
            <person name="Poehlein A."/>
            <person name="Schneider D."/>
            <person name="Hertel R."/>
            <person name="Daniel R."/>
        </authorList>
    </citation>
    <scope>NUCLEOTIDE SEQUENCE [LARGE SCALE GENOMIC DNA]</scope>
</reference>
<dbReference type="EMBL" id="ON529857">
    <property type="protein sequence ID" value="USN15471.1"/>
    <property type="molecule type" value="Genomic_DNA"/>
</dbReference>
<accession>A0A9E7MTP7</accession>
<dbReference type="Proteomes" id="UP001056576">
    <property type="component" value="Segment"/>
</dbReference>